<dbReference type="SUPFAM" id="SSF52540">
    <property type="entry name" value="P-loop containing nucleoside triphosphate hydrolases"/>
    <property type="match status" value="1"/>
</dbReference>
<evidence type="ECO:0000256" key="8">
    <source>
        <dbReference type="ARBA" id="ARBA00023136"/>
    </source>
</evidence>
<evidence type="ECO:0000256" key="2">
    <source>
        <dbReference type="ARBA" id="ARBA00008124"/>
    </source>
</evidence>
<keyword evidence="5" id="KW-0735">Signal-anchor</keyword>
<comment type="subcellular location">
    <subcellularLocation>
        <location evidence="1">Golgi apparatus membrane</location>
        <topology evidence="1">Single-pass type II membrane protein</topology>
    </subcellularLocation>
</comment>
<dbReference type="Gene3D" id="3.40.50.300">
    <property type="entry name" value="P-loop containing nucleotide triphosphate hydrolases"/>
    <property type="match status" value="1"/>
</dbReference>
<comment type="similarity">
    <text evidence="2">Belongs to the galactose-3-O-sulfotransferase family.</text>
</comment>
<evidence type="ECO:0000256" key="1">
    <source>
        <dbReference type="ARBA" id="ARBA00004323"/>
    </source>
</evidence>
<evidence type="ECO:0000256" key="6">
    <source>
        <dbReference type="ARBA" id="ARBA00022989"/>
    </source>
</evidence>
<dbReference type="Pfam" id="PF06990">
    <property type="entry name" value="Gal-3-0_sulfotr"/>
    <property type="match status" value="1"/>
</dbReference>
<dbReference type="InterPro" id="IPR027417">
    <property type="entry name" value="P-loop_NTPase"/>
</dbReference>
<protein>
    <submittedName>
        <fullName evidence="11">Galactose-3-O-sulfotransferase 2-like</fullName>
    </submittedName>
</protein>
<gene>
    <name evidence="11" type="primary">LOC100372389</name>
</gene>
<keyword evidence="10" id="KW-1185">Reference proteome</keyword>
<proteinExistence type="inferred from homology"/>
<evidence type="ECO:0000256" key="7">
    <source>
        <dbReference type="ARBA" id="ARBA00023034"/>
    </source>
</evidence>
<evidence type="ECO:0000256" key="4">
    <source>
        <dbReference type="ARBA" id="ARBA00022692"/>
    </source>
</evidence>
<evidence type="ECO:0000256" key="3">
    <source>
        <dbReference type="ARBA" id="ARBA00022679"/>
    </source>
</evidence>
<dbReference type="GeneID" id="100372389"/>
<keyword evidence="9" id="KW-0325">Glycoprotein</keyword>
<evidence type="ECO:0000313" key="10">
    <source>
        <dbReference type="Proteomes" id="UP000694865"/>
    </source>
</evidence>
<evidence type="ECO:0000256" key="5">
    <source>
        <dbReference type="ARBA" id="ARBA00022968"/>
    </source>
</evidence>
<dbReference type="InterPro" id="IPR009729">
    <property type="entry name" value="Gal-3-0_sulfotransfrase"/>
</dbReference>
<sequence>MHKCGSSTILNILLRYADKYNLTVAMPPKGNYLGWPHHFKKEMVIQVPWNEYNIFTHHSRFEYESIKAMMPNDTVFVAALREPVTMFESVFTYYNLGTQFGLNGSDSLDRFISNPHTYHKTTNARAWNPMLFDLGISSMLMKNTTFIESQIDWLTNVFDLVLISEYMDESLILLKDLMCWDIDDIVALSMNARVEDSKRNISEDIAEKIRQWNSGDVSLYRTFNQTFWKRIEDFGSARLQIELDKLKVRRQELFDECIDNVVSNDSRVWHPSHVNVKSFRLKPGATINTICLGLTRTELPFTIYMRDNLLTRIRTFNSDNLNLIND</sequence>
<keyword evidence="3" id="KW-0808">Transferase</keyword>
<keyword evidence="6" id="KW-1133">Transmembrane helix</keyword>
<reference evidence="11" key="1">
    <citation type="submission" date="2025-08" db="UniProtKB">
        <authorList>
            <consortium name="RefSeq"/>
        </authorList>
    </citation>
    <scope>IDENTIFICATION</scope>
    <source>
        <tissue evidence="11">Testes</tissue>
    </source>
</reference>
<dbReference type="RefSeq" id="XP_002738984.2">
    <property type="nucleotide sequence ID" value="XM_002738938.2"/>
</dbReference>
<organism evidence="10 11">
    <name type="scientific">Saccoglossus kowalevskii</name>
    <name type="common">Acorn worm</name>
    <dbReference type="NCBI Taxonomy" id="10224"/>
    <lineage>
        <taxon>Eukaryota</taxon>
        <taxon>Metazoa</taxon>
        <taxon>Hemichordata</taxon>
        <taxon>Enteropneusta</taxon>
        <taxon>Harrimaniidae</taxon>
        <taxon>Saccoglossus</taxon>
    </lineage>
</organism>
<name>A0ABM0GWN7_SACKO</name>
<accession>A0ABM0GWN7</accession>
<evidence type="ECO:0000256" key="9">
    <source>
        <dbReference type="ARBA" id="ARBA00023180"/>
    </source>
</evidence>
<dbReference type="PANTHER" id="PTHR14647:SF86">
    <property type="entry name" value="GALACTOSE-3-O-SULFOTRANSFERASE"/>
    <property type="match status" value="1"/>
</dbReference>
<dbReference type="PANTHER" id="PTHR14647">
    <property type="entry name" value="GALACTOSE-3-O-SULFOTRANSFERASE"/>
    <property type="match status" value="1"/>
</dbReference>
<keyword evidence="8" id="KW-0472">Membrane</keyword>
<keyword evidence="7" id="KW-0333">Golgi apparatus</keyword>
<dbReference type="Proteomes" id="UP000694865">
    <property type="component" value="Unplaced"/>
</dbReference>
<keyword evidence="4" id="KW-0812">Transmembrane</keyword>
<evidence type="ECO:0000313" key="11">
    <source>
        <dbReference type="RefSeq" id="XP_002738984.2"/>
    </source>
</evidence>